<dbReference type="PANTHER" id="PTHR30001:SF0">
    <property type="entry name" value="RIBONUCLEASE G"/>
    <property type="match status" value="1"/>
</dbReference>
<evidence type="ECO:0000256" key="3">
    <source>
        <dbReference type="ARBA" id="ARBA00022801"/>
    </source>
</evidence>
<dbReference type="GO" id="GO:0016787">
    <property type="term" value="F:hydrolase activity"/>
    <property type="evidence" value="ECO:0007669"/>
    <property type="project" value="UniProtKB-KW"/>
</dbReference>
<evidence type="ECO:0000256" key="1">
    <source>
        <dbReference type="ARBA" id="ARBA00001946"/>
    </source>
</evidence>
<dbReference type="GO" id="GO:0005737">
    <property type="term" value="C:cytoplasm"/>
    <property type="evidence" value="ECO:0007669"/>
    <property type="project" value="TreeGrafter"/>
</dbReference>
<dbReference type="PATRIC" id="fig|1408103.3.peg.5240"/>
<evidence type="ECO:0000313" key="8">
    <source>
        <dbReference type="Proteomes" id="UP000034166"/>
    </source>
</evidence>
<name>A0A0M2SEA2_9BACI</name>
<dbReference type="GO" id="GO:0046872">
    <property type="term" value="F:metal ion binding"/>
    <property type="evidence" value="ECO:0007669"/>
    <property type="project" value="UniProtKB-KW"/>
</dbReference>
<feature type="domain" description="RNA-binding protein AU-1/Ribonuclease E/G" evidence="6">
    <location>
        <begin position="122"/>
        <end position="386"/>
    </location>
</feature>
<protein>
    <submittedName>
        <fullName evidence="7">Axial filament protein</fullName>
    </submittedName>
</protein>
<evidence type="ECO:0000256" key="5">
    <source>
        <dbReference type="ARBA" id="ARBA00022884"/>
    </source>
</evidence>
<dbReference type="PANTHER" id="PTHR30001">
    <property type="entry name" value="RIBONUCLEASE"/>
    <property type="match status" value="1"/>
</dbReference>
<organism evidence="7 8">
    <name type="scientific">Mesobacillus campisalis</name>
    <dbReference type="NCBI Taxonomy" id="1408103"/>
    <lineage>
        <taxon>Bacteria</taxon>
        <taxon>Bacillati</taxon>
        <taxon>Bacillota</taxon>
        <taxon>Bacilli</taxon>
        <taxon>Bacillales</taxon>
        <taxon>Bacillaceae</taxon>
        <taxon>Mesobacillus</taxon>
    </lineage>
</organism>
<dbReference type="SUPFAM" id="SSF50249">
    <property type="entry name" value="Nucleic acid-binding proteins"/>
    <property type="match status" value="1"/>
</dbReference>
<sequence>MNRLIIQHTTREKRFSLLKNGKPERLYIEQPSQQSLVGNVYLGTVEKVVPGMNAAFVQFGEEKSGFLFRDKLPSFVLDSRAKEEKANRSITHYLHQGEKLLVQVEKDAAGTKGAKLTALIELPGDDLIYLPSGKYTAVSKKIADPDSRQKLRELGTEIKREEEGVIIRTSAASRSEDSLRSQLERLRTQYGELEAKAKGMKKPGLVLARDFFYEELAAELEKMKSGEVILDDQALKKRLEELSEGKDLSLLYHQHSESIFSAYGIEKEIERALKRVVWLENGAYLIFDEAEALTIVDVNTGKFSGKTDLRETVLKTNKLAAAEIARQLKLRDLGGMILVDFIDMKQEEDREAVLAAFEKSLYGDGRRTRIAGFTSLGILQLTRKKTKLSLGEALTESCGVCTGTGRVLSTETIAFRLERELWEYRLSDYEAVLVAATTDVAKVFAGPGQVHQARMEEAIGLKIYFTQLAAPKPDYSIRQLGTKADLSAKADLRLG</sequence>
<keyword evidence="2" id="KW-0479">Metal-binding</keyword>
<keyword evidence="5" id="KW-0694">RNA-binding</keyword>
<dbReference type="EMBL" id="LAYY01000101">
    <property type="protein sequence ID" value="KKK33069.1"/>
    <property type="molecule type" value="Genomic_DNA"/>
</dbReference>
<dbReference type="GO" id="GO:0004540">
    <property type="term" value="F:RNA nuclease activity"/>
    <property type="evidence" value="ECO:0007669"/>
    <property type="project" value="InterPro"/>
</dbReference>
<dbReference type="GO" id="GO:0006364">
    <property type="term" value="P:rRNA processing"/>
    <property type="evidence" value="ECO:0007669"/>
    <property type="project" value="TreeGrafter"/>
</dbReference>
<comment type="cofactor">
    <cofactor evidence="1">
        <name>Mg(2+)</name>
        <dbReference type="ChEBI" id="CHEBI:18420"/>
    </cofactor>
</comment>
<evidence type="ECO:0000256" key="2">
    <source>
        <dbReference type="ARBA" id="ARBA00022723"/>
    </source>
</evidence>
<comment type="caution">
    <text evidence="7">The sequence shown here is derived from an EMBL/GenBank/DDBJ whole genome shotgun (WGS) entry which is preliminary data.</text>
</comment>
<dbReference type="InterPro" id="IPR019307">
    <property type="entry name" value="RNA-bd_AU-1/RNase_E/G"/>
</dbReference>
<dbReference type="AlphaFoldDB" id="A0A0M2SEA2"/>
<evidence type="ECO:0000313" key="7">
    <source>
        <dbReference type="EMBL" id="KKK33069.1"/>
    </source>
</evidence>
<reference evidence="7 8" key="1">
    <citation type="submission" date="2015-04" db="EMBL/GenBank/DDBJ databases">
        <title>Taxonomic description and genome sequence of Bacillus campisalis sp. nov., a novel member of the genus Bacillus isolated from solar saltern.</title>
        <authorList>
            <person name="Mathan Kumar R."/>
            <person name="Kaur G."/>
            <person name="Kumar A."/>
            <person name="Singh N.K."/>
            <person name="Kaur N."/>
            <person name="Kumar N."/>
            <person name="Mayilraj S."/>
        </authorList>
    </citation>
    <scope>NUCLEOTIDE SEQUENCE [LARGE SCALE GENOMIC DNA]</scope>
    <source>
        <strain evidence="7 8">SA2-6</strain>
    </source>
</reference>
<dbReference type="Gene3D" id="2.40.50.140">
    <property type="entry name" value="Nucleic acid-binding proteins"/>
    <property type="match status" value="1"/>
</dbReference>
<gene>
    <name evidence="7" type="ORF">WQ57_24290</name>
</gene>
<accession>A0A0M2SEA2</accession>
<dbReference type="Pfam" id="PF10150">
    <property type="entry name" value="RNase_E_G"/>
    <property type="match status" value="1"/>
</dbReference>
<evidence type="ECO:0000256" key="4">
    <source>
        <dbReference type="ARBA" id="ARBA00022842"/>
    </source>
</evidence>
<dbReference type="GO" id="GO:0003723">
    <property type="term" value="F:RNA binding"/>
    <property type="evidence" value="ECO:0007669"/>
    <property type="project" value="UniProtKB-KW"/>
</dbReference>
<proteinExistence type="predicted"/>
<dbReference type="CDD" id="cd04453">
    <property type="entry name" value="S1_RNase_E"/>
    <property type="match status" value="1"/>
</dbReference>
<dbReference type="Proteomes" id="UP000034166">
    <property type="component" value="Unassembled WGS sequence"/>
</dbReference>
<dbReference type="Gene3D" id="3.40.1260.20">
    <property type="entry name" value="Ribonuclease E, catalytic domain"/>
    <property type="match status" value="1"/>
</dbReference>
<keyword evidence="3" id="KW-0378">Hydrolase</keyword>
<evidence type="ECO:0000259" key="6">
    <source>
        <dbReference type="Pfam" id="PF10150"/>
    </source>
</evidence>
<dbReference type="NCBIfam" id="TIGR00757">
    <property type="entry name" value="RNaseEG"/>
    <property type="match status" value="1"/>
</dbReference>
<keyword evidence="8" id="KW-1185">Reference proteome</keyword>
<dbReference type="InterPro" id="IPR004659">
    <property type="entry name" value="RNase_E/G"/>
</dbReference>
<dbReference type="RefSeq" id="WP_046526216.1">
    <property type="nucleotide sequence ID" value="NZ_LAYY01000101.1"/>
</dbReference>
<keyword evidence="4" id="KW-0460">Magnesium</keyword>
<dbReference type="OrthoDB" id="9804278at2"/>
<dbReference type="InterPro" id="IPR012340">
    <property type="entry name" value="NA-bd_OB-fold"/>
</dbReference>